<dbReference type="CDD" id="cd13539">
    <property type="entry name" value="PBP2_AvModA"/>
    <property type="match status" value="1"/>
</dbReference>
<evidence type="ECO:0000313" key="6">
    <source>
        <dbReference type="Proteomes" id="UP001163266"/>
    </source>
</evidence>
<dbReference type="Gene3D" id="3.40.190.10">
    <property type="entry name" value="Periplasmic binding protein-like II"/>
    <property type="match status" value="2"/>
</dbReference>
<dbReference type="InterPro" id="IPR044084">
    <property type="entry name" value="AvModA-like_subst-bd"/>
</dbReference>
<keyword evidence="2" id="KW-0479">Metal-binding</keyword>
<dbReference type="NCBIfam" id="TIGR01256">
    <property type="entry name" value="modA"/>
    <property type="match status" value="1"/>
</dbReference>
<keyword evidence="3 4" id="KW-0732">Signal</keyword>
<accession>A0ABY6MSF0</accession>
<sequence length="254" mass="26706">MTWRGGLAAFALALVAALPGPAHAGQVLVAVAANFAEVLNELKPGFERRTGHTLVATTGSTGKLYAQIKGGAPFQVLLSADAHTPERLEREGLGVPGTRYTYALGQLALWSKTPGLWGGDAVAYLRAGRLRHVALANPELAPYGVAARETLQALGVWDALKDKVVMGQNIGQTHSLVATGAAEVGFVALSALKGPRQAVEGSVWVVPARLHSPIVQQAVLLAPGRDVPAARALLQYLKSDEARRTIEAWGYGVE</sequence>
<reference evidence="5" key="1">
    <citation type="submission" date="2022-10" db="EMBL/GenBank/DDBJ databases">
        <title>Complete genome sequence of Schlegelella aquatica LMG 23380.</title>
        <authorList>
            <person name="Musilova J."/>
            <person name="Kourilova X."/>
            <person name="Bezdicek M."/>
            <person name="Hermankova K."/>
            <person name="Obruca S."/>
            <person name="Sedlar K."/>
        </authorList>
    </citation>
    <scope>NUCLEOTIDE SEQUENCE</scope>
    <source>
        <strain evidence="5">LMG 23380</strain>
    </source>
</reference>
<dbReference type="InterPro" id="IPR005950">
    <property type="entry name" value="ModA"/>
</dbReference>
<evidence type="ECO:0000313" key="5">
    <source>
        <dbReference type="EMBL" id="UZD54941.1"/>
    </source>
</evidence>
<feature type="signal peptide" evidence="4">
    <location>
        <begin position="1"/>
        <end position="24"/>
    </location>
</feature>
<dbReference type="InterPro" id="IPR050682">
    <property type="entry name" value="ModA/WtpA"/>
</dbReference>
<organism evidence="5 6">
    <name type="scientific">Caldimonas aquatica</name>
    <dbReference type="NCBI Taxonomy" id="376175"/>
    <lineage>
        <taxon>Bacteria</taxon>
        <taxon>Pseudomonadati</taxon>
        <taxon>Pseudomonadota</taxon>
        <taxon>Betaproteobacteria</taxon>
        <taxon>Burkholderiales</taxon>
        <taxon>Sphaerotilaceae</taxon>
        <taxon>Caldimonas</taxon>
    </lineage>
</organism>
<dbReference type="Pfam" id="PF13531">
    <property type="entry name" value="SBP_bac_11"/>
    <property type="match status" value="1"/>
</dbReference>
<dbReference type="Proteomes" id="UP001163266">
    <property type="component" value="Chromosome"/>
</dbReference>
<dbReference type="PANTHER" id="PTHR30632">
    <property type="entry name" value="MOLYBDATE-BINDING PERIPLASMIC PROTEIN"/>
    <property type="match status" value="1"/>
</dbReference>
<dbReference type="SUPFAM" id="SSF53850">
    <property type="entry name" value="Periplasmic binding protein-like II"/>
    <property type="match status" value="1"/>
</dbReference>
<protein>
    <submittedName>
        <fullName evidence="5">Molybdate ABC transporter substrate-binding protein</fullName>
    </submittedName>
</protein>
<gene>
    <name evidence="5" type="primary">modA</name>
    <name evidence="5" type="ORF">OMP39_14955</name>
</gene>
<evidence type="ECO:0000256" key="2">
    <source>
        <dbReference type="ARBA" id="ARBA00022723"/>
    </source>
</evidence>
<name>A0ABY6MSF0_9BURK</name>
<proteinExistence type="inferred from homology"/>
<dbReference type="RefSeq" id="WP_264892631.1">
    <property type="nucleotide sequence ID" value="NZ_CP110257.1"/>
</dbReference>
<dbReference type="EMBL" id="CP110257">
    <property type="protein sequence ID" value="UZD54941.1"/>
    <property type="molecule type" value="Genomic_DNA"/>
</dbReference>
<evidence type="ECO:0000256" key="3">
    <source>
        <dbReference type="ARBA" id="ARBA00022729"/>
    </source>
</evidence>
<evidence type="ECO:0000256" key="4">
    <source>
        <dbReference type="SAM" id="SignalP"/>
    </source>
</evidence>
<feature type="chain" id="PRO_5046840649" evidence="4">
    <location>
        <begin position="25"/>
        <end position="254"/>
    </location>
</feature>
<evidence type="ECO:0000256" key="1">
    <source>
        <dbReference type="ARBA" id="ARBA00009175"/>
    </source>
</evidence>
<keyword evidence="6" id="KW-1185">Reference proteome</keyword>
<dbReference type="PANTHER" id="PTHR30632:SF14">
    <property type="entry name" value="TUNGSTATE_MOLYBDATE_CHROMATE-BINDING PROTEIN MODA"/>
    <property type="match status" value="1"/>
</dbReference>
<dbReference type="PIRSF" id="PIRSF004846">
    <property type="entry name" value="ModA"/>
    <property type="match status" value="1"/>
</dbReference>
<comment type="similarity">
    <text evidence="1">Belongs to the bacterial solute-binding protein ModA family.</text>
</comment>